<keyword evidence="2" id="KW-1185">Reference proteome</keyword>
<sequence length="41" mass="4822">MRTVAELRETCARLPRSEETFPFGQETRRRLSLKWAGRSTP</sequence>
<protein>
    <submittedName>
        <fullName evidence="1">Putative DNA-binding protein (MmcQ/YjbR family)</fullName>
    </submittedName>
</protein>
<keyword evidence="1" id="KW-0238">DNA-binding</keyword>
<evidence type="ECO:0000313" key="1">
    <source>
        <dbReference type="EMBL" id="MBB5361594.1"/>
    </source>
</evidence>
<reference evidence="1 2" key="1">
    <citation type="submission" date="2020-08" db="EMBL/GenBank/DDBJ databases">
        <title>Genomic Encyclopedia of Type Strains, Phase IV (KMG-IV): sequencing the most valuable type-strain genomes for metagenomic binning, comparative biology and taxonomic classification.</title>
        <authorList>
            <person name="Goeker M."/>
        </authorList>
    </citation>
    <scope>NUCLEOTIDE SEQUENCE [LARGE SCALE GENOMIC DNA]</scope>
    <source>
        <strain evidence="1 2">DSM 27939</strain>
    </source>
</reference>
<evidence type="ECO:0000313" key="2">
    <source>
        <dbReference type="Proteomes" id="UP000552709"/>
    </source>
</evidence>
<comment type="caution">
    <text evidence="1">The sequence shown here is derived from an EMBL/GenBank/DDBJ whole genome shotgun (WGS) entry which is preliminary data.</text>
</comment>
<dbReference type="AlphaFoldDB" id="A0A7W8JR39"/>
<organism evidence="1 2">
    <name type="scientific">Deinococcus humi</name>
    <dbReference type="NCBI Taxonomy" id="662880"/>
    <lineage>
        <taxon>Bacteria</taxon>
        <taxon>Thermotogati</taxon>
        <taxon>Deinococcota</taxon>
        <taxon>Deinococci</taxon>
        <taxon>Deinococcales</taxon>
        <taxon>Deinococcaceae</taxon>
        <taxon>Deinococcus</taxon>
    </lineage>
</organism>
<dbReference type="GO" id="GO:0003677">
    <property type="term" value="F:DNA binding"/>
    <property type="evidence" value="ECO:0007669"/>
    <property type="project" value="UniProtKB-KW"/>
</dbReference>
<dbReference type="Proteomes" id="UP000552709">
    <property type="component" value="Unassembled WGS sequence"/>
</dbReference>
<dbReference type="EMBL" id="JACHFL010000001">
    <property type="protein sequence ID" value="MBB5361594.1"/>
    <property type="molecule type" value="Genomic_DNA"/>
</dbReference>
<proteinExistence type="predicted"/>
<name>A0A7W8JR39_9DEIO</name>
<accession>A0A7W8JR39</accession>
<gene>
    <name evidence="1" type="ORF">HNQ08_000665</name>
</gene>